<dbReference type="PROSITE" id="PS01129">
    <property type="entry name" value="PSI_RLU"/>
    <property type="match status" value="1"/>
</dbReference>
<organism evidence="3 4">
    <name type="scientific">Agaribacter flavus</name>
    <dbReference type="NCBI Taxonomy" id="1902781"/>
    <lineage>
        <taxon>Bacteria</taxon>
        <taxon>Pseudomonadati</taxon>
        <taxon>Pseudomonadota</taxon>
        <taxon>Gammaproteobacteria</taxon>
        <taxon>Alteromonadales</taxon>
        <taxon>Alteromonadaceae</taxon>
        <taxon>Agaribacter</taxon>
    </lineage>
</organism>
<name>A0ABV7FNB5_9ALTE</name>
<feature type="domain" description="Pseudouridine synthase RsuA/RluA-like" evidence="2">
    <location>
        <begin position="12"/>
        <end position="154"/>
    </location>
</feature>
<dbReference type="InterPro" id="IPR006224">
    <property type="entry name" value="PsdUridine_synth_RluA-like_CS"/>
</dbReference>
<evidence type="ECO:0000256" key="1">
    <source>
        <dbReference type="ARBA" id="ARBA00010876"/>
    </source>
</evidence>
<dbReference type="Pfam" id="PF00849">
    <property type="entry name" value="PseudoU_synth_2"/>
    <property type="match status" value="1"/>
</dbReference>
<dbReference type="RefSeq" id="WP_376918460.1">
    <property type="nucleotide sequence ID" value="NZ_JBHRSW010000004.1"/>
</dbReference>
<dbReference type="InterPro" id="IPR050188">
    <property type="entry name" value="RluA_PseudoU_synthase"/>
</dbReference>
<dbReference type="EMBL" id="JBHRSW010000004">
    <property type="protein sequence ID" value="MFC3120322.1"/>
    <property type="molecule type" value="Genomic_DNA"/>
</dbReference>
<dbReference type="Proteomes" id="UP001595478">
    <property type="component" value="Unassembled WGS sequence"/>
</dbReference>
<reference evidence="4" key="1">
    <citation type="journal article" date="2019" name="Int. J. Syst. Evol. Microbiol.">
        <title>The Global Catalogue of Microorganisms (GCM) 10K type strain sequencing project: providing services to taxonomists for standard genome sequencing and annotation.</title>
        <authorList>
            <consortium name="The Broad Institute Genomics Platform"/>
            <consortium name="The Broad Institute Genome Sequencing Center for Infectious Disease"/>
            <person name="Wu L."/>
            <person name="Ma J."/>
        </authorList>
    </citation>
    <scope>NUCLEOTIDE SEQUENCE [LARGE SCALE GENOMIC DNA]</scope>
    <source>
        <strain evidence="4">KCTC 52473</strain>
    </source>
</reference>
<comment type="caution">
    <text evidence="3">The sequence shown here is derived from an EMBL/GenBank/DDBJ whole genome shotgun (WGS) entry which is preliminary data.</text>
</comment>
<dbReference type="Gene3D" id="3.30.2350.10">
    <property type="entry name" value="Pseudouridine synthase"/>
    <property type="match status" value="1"/>
</dbReference>
<sequence length="236" mass="26718">MPYPRILFENEDFVVLYKPCAVEMHDPENGIIPLTRLTLKTESPLYLVHRLDKQTSGLLLLAKTKVAAAELGDQFAKRAVKKLYIALASGKPKKKQGKINGDMSKARNGSYKLSSSMVNPALTQFYTESFALNVRLYKLKPYTGKTHQLRVALKSNSTPILGDTRYSGDAADRMYLHACYLNFVSQGQAHTFFSSPVEGKLWQDKFTHNDIKQWLALPWPKVNMQSLLNTSHDDKH</sequence>
<keyword evidence="4" id="KW-1185">Reference proteome</keyword>
<protein>
    <submittedName>
        <fullName evidence="3">Pseudouridine synthase</fullName>
    </submittedName>
</protein>
<dbReference type="PANTHER" id="PTHR21600">
    <property type="entry name" value="MITOCHONDRIAL RNA PSEUDOURIDINE SYNTHASE"/>
    <property type="match status" value="1"/>
</dbReference>
<evidence type="ECO:0000259" key="2">
    <source>
        <dbReference type="Pfam" id="PF00849"/>
    </source>
</evidence>
<evidence type="ECO:0000313" key="3">
    <source>
        <dbReference type="EMBL" id="MFC3120322.1"/>
    </source>
</evidence>
<accession>A0ABV7FNB5</accession>
<dbReference type="InterPro" id="IPR006145">
    <property type="entry name" value="PsdUridine_synth_RsuA/RluA"/>
</dbReference>
<proteinExistence type="inferred from homology"/>
<gene>
    <name evidence="3" type="ORF">ACFOHL_01675</name>
</gene>
<dbReference type="SUPFAM" id="SSF55120">
    <property type="entry name" value="Pseudouridine synthase"/>
    <property type="match status" value="1"/>
</dbReference>
<dbReference type="InterPro" id="IPR020103">
    <property type="entry name" value="PsdUridine_synth_cat_dom_sf"/>
</dbReference>
<comment type="similarity">
    <text evidence="1">Belongs to the pseudouridine synthase RluA family.</text>
</comment>
<dbReference type="CDD" id="cd02869">
    <property type="entry name" value="PseudoU_synth_RluA_like"/>
    <property type="match status" value="1"/>
</dbReference>
<dbReference type="PANTHER" id="PTHR21600:SF87">
    <property type="entry name" value="RNA PSEUDOURIDYLATE SYNTHASE DOMAIN-CONTAINING PROTEIN 1"/>
    <property type="match status" value="1"/>
</dbReference>
<evidence type="ECO:0000313" key="4">
    <source>
        <dbReference type="Proteomes" id="UP001595478"/>
    </source>
</evidence>